<organism evidence="2 3">
    <name type="scientific">Amazonocrinis nigriterrae CENA67</name>
    <dbReference type="NCBI Taxonomy" id="2794033"/>
    <lineage>
        <taxon>Bacteria</taxon>
        <taxon>Bacillati</taxon>
        <taxon>Cyanobacteriota</taxon>
        <taxon>Cyanophyceae</taxon>
        <taxon>Nostocales</taxon>
        <taxon>Nostocaceae</taxon>
        <taxon>Amazonocrinis</taxon>
        <taxon>Amazonocrinis nigriterrae</taxon>
    </lineage>
</organism>
<accession>A0A8J7HUI9</accession>
<feature type="chain" id="PRO_5035244301" description="WxL domain-containing protein" evidence="1">
    <location>
        <begin position="29"/>
        <end position="191"/>
    </location>
</feature>
<dbReference type="RefSeq" id="WP_198125573.1">
    <property type="nucleotide sequence ID" value="NZ_JAECZC010000029.1"/>
</dbReference>
<keyword evidence="3" id="KW-1185">Reference proteome</keyword>
<protein>
    <recommendedName>
        <fullName evidence="4">WxL domain-containing protein</fullName>
    </recommendedName>
</protein>
<dbReference type="EMBL" id="JAECZC010000029">
    <property type="protein sequence ID" value="MBH8563702.1"/>
    <property type="molecule type" value="Genomic_DNA"/>
</dbReference>
<gene>
    <name evidence="2" type="ORF">I8748_16135</name>
</gene>
<proteinExistence type="predicted"/>
<keyword evidence="1" id="KW-0732">Signal</keyword>
<sequence length="191" mass="19317">MKNNIIAIIVAAGTAVVGSSLFSAPAHAQLQVDQDVNVEIKVPEVLYLRTFDTVSLDITGDDLAGTQGVFVNGVGKDKSGITTGATSINQDPPFMGVSSITKPVAELFAVWSNNPDGGVNVTLTPTTSTLTGPNSATATIASVTKVGTDPTTAPGLVTPYVGGAEIEFNLSNASAVGTYIGGVIKVQAVAP</sequence>
<dbReference type="Proteomes" id="UP000632766">
    <property type="component" value="Unassembled WGS sequence"/>
</dbReference>
<evidence type="ECO:0008006" key="4">
    <source>
        <dbReference type="Google" id="ProtNLM"/>
    </source>
</evidence>
<evidence type="ECO:0000313" key="3">
    <source>
        <dbReference type="Proteomes" id="UP000632766"/>
    </source>
</evidence>
<evidence type="ECO:0000256" key="1">
    <source>
        <dbReference type="SAM" id="SignalP"/>
    </source>
</evidence>
<reference evidence="2 3" key="1">
    <citation type="journal article" date="2021" name="Int. J. Syst. Evol. Microbiol.">
        <title>Amazonocrinis nigriterrae gen. nov., sp. nov., Atlanticothrix silvestris gen. nov., sp. nov. and Dendronalium phyllosphericum gen. nov., sp. nov., nostocacean cyanobacteria from Brazilian environments.</title>
        <authorList>
            <person name="Alvarenga D.O."/>
            <person name="Andreote A.P.D."/>
            <person name="Branco L.H.Z."/>
            <person name="Delbaje E."/>
            <person name="Cruz R.B."/>
            <person name="Varani A.M."/>
            <person name="Fiore M.F."/>
        </authorList>
    </citation>
    <scope>NUCLEOTIDE SEQUENCE [LARGE SCALE GENOMIC DNA]</scope>
    <source>
        <strain evidence="2 3">CENA67</strain>
    </source>
</reference>
<feature type="signal peptide" evidence="1">
    <location>
        <begin position="1"/>
        <end position="28"/>
    </location>
</feature>
<dbReference type="AlphaFoldDB" id="A0A8J7HUI9"/>
<evidence type="ECO:0000313" key="2">
    <source>
        <dbReference type="EMBL" id="MBH8563702.1"/>
    </source>
</evidence>
<comment type="caution">
    <text evidence="2">The sequence shown here is derived from an EMBL/GenBank/DDBJ whole genome shotgun (WGS) entry which is preliminary data.</text>
</comment>
<name>A0A8J7HUI9_9NOST</name>